<keyword evidence="7 12" id="KW-0812">Transmembrane</keyword>
<dbReference type="PANTHER" id="PTHR30175:SF1">
    <property type="entry name" value="PTS SYSTEM ARBUTIN-, CELLOBIOSE-, AND SALICIN-SPECIFIC EIIBC COMPONENT-RELATED"/>
    <property type="match status" value="1"/>
</dbReference>
<feature type="transmembrane region" description="Helical" evidence="12">
    <location>
        <begin position="421"/>
        <end position="444"/>
    </location>
</feature>
<dbReference type="InterPro" id="IPR036878">
    <property type="entry name" value="Glu_permease_IIB"/>
</dbReference>
<gene>
    <name evidence="15" type="ORF">T472_0211635</name>
</gene>
<dbReference type="InterPro" id="IPR013013">
    <property type="entry name" value="PTS_EIIC_1"/>
</dbReference>
<organism evidence="15 16">
    <name type="scientific">Youngiibacter fragilis 232.1</name>
    <dbReference type="NCBI Taxonomy" id="994573"/>
    <lineage>
        <taxon>Bacteria</taxon>
        <taxon>Bacillati</taxon>
        <taxon>Bacillota</taxon>
        <taxon>Clostridia</taxon>
        <taxon>Eubacteriales</taxon>
        <taxon>Clostridiaceae</taxon>
        <taxon>Youngiibacter</taxon>
    </lineage>
</organism>
<keyword evidence="3" id="KW-1003">Cell membrane</keyword>
<keyword evidence="9 12" id="KW-1133">Transmembrane helix</keyword>
<comment type="subcellular location">
    <subcellularLocation>
        <location evidence="1">Cell membrane</location>
        <topology evidence="1">Multi-pass membrane protein</topology>
    </subcellularLocation>
</comment>
<protein>
    <submittedName>
        <fullName evidence="15">PTS sugar transporter</fullName>
    </submittedName>
</protein>
<dbReference type="InterPro" id="IPR050558">
    <property type="entry name" value="PTS_Sugar-Specific_Components"/>
</dbReference>
<dbReference type="GO" id="GO:0015771">
    <property type="term" value="P:trehalose transport"/>
    <property type="evidence" value="ECO:0007669"/>
    <property type="project" value="TreeGrafter"/>
</dbReference>
<dbReference type="InterPro" id="IPR003352">
    <property type="entry name" value="PTS_EIIC"/>
</dbReference>
<evidence type="ECO:0000259" key="14">
    <source>
        <dbReference type="PROSITE" id="PS51103"/>
    </source>
</evidence>
<dbReference type="GO" id="GO:0005886">
    <property type="term" value="C:plasma membrane"/>
    <property type="evidence" value="ECO:0007669"/>
    <property type="project" value="UniProtKB-SubCell"/>
</dbReference>
<dbReference type="Pfam" id="PF02378">
    <property type="entry name" value="PTS_EIIC"/>
    <property type="match status" value="1"/>
</dbReference>
<feature type="transmembrane region" description="Helical" evidence="12">
    <location>
        <begin position="238"/>
        <end position="259"/>
    </location>
</feature>
<sequence>MNKFEQLSKEILAAAGGESNVAGVNFCATRLRLTVNEPSKVSEETIKKIKGVLGLVVRGNEYQVVIGTDVPKVYSEIVKLGKFAKSGKVSEDGTKGLAGRVIDFISGTFVPVLPILVAGGLVNAVLTVLTAYFGLASDSGTYLVLSVINNAAFYFLPIFVGYSAARKLDINPMMGGYLGAILVHKAIDGAAGLSFLGIPVTQVNYNTSVIPVILGVLFMSLVYNFFEKYIPKEVKFFAVPLLTILIVTPVTLLLLGPAGTFIGKYIADALQWVNVTLGWLSVAIMGAITPILVMTGMNQALFPLVFAEFAAFGYDPFVLPGMLAANVAVGAAALAVYFKAKNADNKALALSSGITGVLGITEPSIFGVLLRFKKPFLAAMIGGGVGGLFAGIMGLAEYAIVSPGLAAILAFVPADGSLYNLFIALATIAIAFAVSFAATWFLGFDEDMEV</sequence>
<reference evidence="15 16" key="1">
    <citation type="journal article" date="2014" name="Genome Announc.">
        <title>Genome Sequence of Youngiibacter fragilis, the Type Strain of the Genus Youngiibacter.</title>
        <authorList>
            <person name="Wawrik C.B."/>
            <person name="Callaghan A.V."/>
            <person name="Stamps B.W."/>
            <person name="Wawrik B."/>
        </authorList>
    </citation>
    <scope>NUCLEOTIDE SEQUENCE [LARGE SCALE GENOMIC DNA]</scope>
    <source>
        <strain evidence="15 16">232.1</strain>
    </source>
</reference>
<comment type="caution">
    <text evidence="15">The sequence shown here is derived from an EMBL/GenBank/DDBJ whole genome shotgun (WGS) entry which is preliminary data.</text>
</comment>
<name>V7I3F9_9CLOT</name>
<feature type="transmembrane region" description="Helical" evidence="12">
    <location>
        <begin position="317"/>
        <end position="338"/>
    </location>
</feature>
<dbReference type="eggNOG" id="COG1263">
    <property type="taxonomic scope" value="Bacteria"/>
</dbReference>
<evidence type="ECO:0000256" key="9">
    <source>
        <dbReference type="ARBA" id="ARBA00022989"/>
    </source>
</evidence>
<dbReference type="GO" id="GO:0090589">
    <property type="term" value="F:protein-phosphocysteine-trehalose phosphotransferase system transporter activity"/>
    <property type="evidence" value="ECO:0007669"/>
    <property type="project" value="TreeGrafter"/>
</dbReference>
<keyword evidence="4 15" id="KW-0762">Sugar transport</keyword>
<evidence type="ECO:0000256" key="7">
    <source>
        <dbReference type="ARBA" id="ARBA00022692"/>
    </source>
</evidence>
<accession>V7I3F9</accession>
<keyword evidence="6" id="KW-0598">Phosphotransferase system</keyword>
<dbReference type="PROSITE" id="PS51103">
    <property type="entry name" value="PTS_EIIC_TYPE_1"/>
    <property type="match status" value="1"/>
</dbReference>
<dbReference type="GO" id="GO:0016301">
    <property type="term" value="F:kinase activity"/>
    <property type="evidence" value="ECO:0007669"/>
    <property type="project" value="UniProtKB-KW"/>
</dbReference>
<evidence type="ECO:0000256" key="4">
    <source>
        <dbReference type="ARBA" id="ARBA00022597"/>
    </source>
</evidence>
<dbReference type="STRING" id="994573.T472_0211635"/>
<dbReference type="InterPro" id="IPR001996">
    <property type="entry name" value="PTS_IIB_1"/>
</dbReference>
<dbReference type="RefSeq" id="WP_023389103.1">
    <property type="nucleotide sequence ID" value="NZ_AXUN02000181.1"/>
</dbReference>
<dbReference type="Proteomes" id="UP000017747">
    <property type="component" value="Unassembled WGS sequence"/>
</dbReference>
<evidence type="ECO:0000256" key="3">
    <source>
        <dbReference type="ARBA" id="ARBA00022475"/>
    </source>
</evidence>
<feature type="domain" description="PTS EIIC type-1" evidence="14">
    <location>
        <begin position="103"/>
        <end position="450"/>
    </location>
</feature>
<feature type="transmembrane region" description="Helical" evidence="12">
    <location>
        <begin position="109"/>
        <end position="135"/>
    </location>
</feature>
<evidence type="ECO:0000256" key="8">
    <source>
        <dbReference type="ARBA" id="ARBA00022777"/>
    </source>
</evidence>
<feature type="transmembrane region" description="Helical" evidence="12">
    <location>
        <begin position="141"/>
        <end position="165"/>
    </location>
</feature>
<dbReference type="AlphaFoldDB" id="V7I3F9"/>
<keyword evidence="16" id="KW-1185">Reference proteome</keyword>
<evidence type="ECO:0000256" key="5">
    <source>
        <dbReference type="ARBA" id="ARBA00022679"/>
    </source>
</evidence>
<feature type="active site" description="Phosphocysteine intermediate; for EIIB activity" evidence="11">
    <location>
        <position position="27"/>
    </location>
</feature>
<dbReference type="GO" id="GO:0008982">
    <property type="term" value="F:protein-N(PI)-phosphohistidine-sugar phosphotransferase activity"/>
    <property type="evidence" value="ECO:0007669"/>
    <property type="project" value="InterPro"/>
</dbReference>
<dbReference type="PROSITE" id="PS01035">
    <property type="entry name" value="PTS_EIIB_TYPE_1_CYS"/>
    <property type="match status" value="1"/>
</dbReference>
<dbReference type="PATRIC" id="fig|994573.3.peg.2165"/>
<dbReference type="PANTHER" id="PTHR30175">
    <property type="entry name" value="PHOSPHOTRANSFERASE SYSTEM TRANSPORT PROTEIN"/>
    <property type="match status" value="1"/>
</dbReference>
<dbReference type="EMBL" id="AXUN02000181">
    <property type="protein sequence ID" value="ETA80408.1"/>
    <property type="molecule type" value="Genomic_DNA"/>
</dbReference>
<feature type="transmembrane region" description="Helical" evidence="12">
    <location>
        <begin position="377"/>
        <end position="401"/>
    </location>
</feature>
<keyword evidence="2" id="KW-0813">Transport</keyword>
<dbReference type="Pfam" id="PF00367">
    <property type="entry name" value="PTS_EIIB"/>
    <property type="match status" value="1"/>
</dbReference>
<keyword evidence="8" id="KW-0418">Kinase</keyword>
<evidence type="ECO:0000256" key="1">
    <source>
        <dbReference type="ARBA" id="ARBA00004651"/>
    </source>
</evidence>
<proteinExistence type="predicted"/>
<feature type="transmembrane region" description="Helical" evidence="12">
    <location>
        <begin position="350"/>
        <end position="370"/>
    </location>
</feature>
<evidence type="ECO:0000256" key="12">
    <source>
        <dbReference type="SAM" id="Phobius"/>
    </source>
</evidence>
<dbReference type="eggNOG" id="COG1264">
    <property type="taxonomic scope" value="Bacteria"/>
</dbReference>
<feature type="transmembrane region" description="Helical" evidence="12">
    <location>
        <begin position="279"/>
        <end position="305"/>
    </location>
</feature>
<dbReference type="InterPro" id="IPR018113">
    <property type="entry name" value="PTrfase_EIIB_Cys"/>
</dbReference>
<evidence type="ECO:0000313" key="16">
    <source>
        <dbReference type="Proteomes" id="UP000017747"/>
    </source>
</evidence>
<feature type="transmembrane region" description="Helical" evidence="12">
    <location>
        <begin position="177"/>
        <end position="196"/>
    </location>
</feature>
<dbReference type="CDD" id="cd00212">
    <property type="entry name" value="PTS_IIB_glc"/>
    <property type="match status" value="1"/>
</dbReference>
<evidence type="ECO:0000256" key="11">
    <source>
        <dbReference type="PROSITE-ProRule" id="PRU00421"/>
    </source>
</evidence>
<dbReference type="SUPFAM" id="SSF55604">
    <property type="entry name" value="Glucose permease domain IIB"/>
    <property type="match status" value="1"/>
</dbReference>
<keyword evidence="5" id="KW-0808">Transferase</keyword>
<evidence type="ECO:0000313" key="15">
    <source>
        <dbReference type="EMBL" id="ETA80408.1"/>
    </source>
</evidence>
<feature type="domain" description="PTS EIIB type-1" evidence="13">
    <location>
        <begin position="5"/>
        <end position="87"/>
    </location>
</feature>
<evidence type="ECO:0000256" key="6">
    <source>
        <dbReference type="ARBA" id="ARBA00022683"/>
    </source>
</evidence>
<dbReference type="PROSITE" id="PS51098">
    <property type="entry name" value="PTS_EIIB_TYPE_1"/>
    <property type="match status" value="1"/>
</dbReference>
<evidence type="ECO:0000259" key="13">
    <source>
        <dbReference type="PROSITE" id="PS51098"/>
    </source>
</evidence>
<evidence type="ECO:0000256" key="10">
    <source>
        <dbReference type="ARBA" id="ARBA00023136"/>
    </source>
</evidence>
<dbReference type="Gene3D" id="3.30.1360.60">
    <property type="entry name" value="Glucose permease domain IIB"/>
    <property type="match status" value="1"/>
</dbReference>
<dbReference type="GO" id="GO:0009401">
    <property type="term" value="P:phosphoenolpyruvate-dependent sugar phosphotransferase system"/>
    <property type="evidence" value="ECO:0007669"/>
    <property type="project" value="UniProtKB-KW"/>
</dbReference>
<feature type="transmembrane region" description="Helical" evidence="12">
    <location>
        <begin position="208"/>
        <end position="226"/>
    </location>
</feature>
<keyword evidence="10 12" id="KW-0472">Membrane</keyword>
<dbReference type="OrthoDB" id="92465at2"/>
<evidence type="ECO:0000256" key="2">
    <source>
        <dbReference type="ARBA" id="ARBA00022448"/>
    </source>
</evidence>